<dbReference type="InterPro" id="IPR003594">
    <property type="entry name" value="HATPase_dom"/>
</dbReference>
<dbReference type="InterPro" id="IPR004358">
    <property type="entry name" value="Sig_transdc_His_kin-like_C"/>
</dbReference>
<evidence type="ECO:0000259" key="6">
    <source>
        <dbReference type="PROSITE" id="PS50109"/>
    </source>
</evidence>
<dbReference type="SUPFAM" id="SSF47384">
    <property type="entry name" value="Homodimeric domain of signal transducing histidine kinase"/>
    <property type="match status" value="1"/>
</dbReference>
<sequence>MKSLSTNDYIQKLEQQNAELKLIVDDQQREIEKIVNGRIYDLEEVIKARDKFYRIIAHELRNPFNGILGLVELLINDFRSYTLEEIESFLKMLYRSSKITYELLISLSEWLNVQNDKMPFKPSRINISPILAEAINSAQLNAHKKNITIHNFIDKDIVAYIDRHMIATVFRNLINNAIKFSDNNGTIEVTALAKNDFIEIVVKDNGIGLHEDALRKIFKQEAIHSTYGTAQEPGTGLGLLLCKEFIEIEGGKIWVESNLGQGSEFKFTLPCHK</sequence>
<dbReference type="EMBL" id="JAGTAR010000012">
    <property type="protein sequence ID" value="MBR8535777.1"/>
    <property type="molecule type" value="Genomic_DNA"/>
</dbReference>
<dbReference type="InterPro" id="IPR003661">
    <property type="entry name" value="HisK_dim/P_dom"/>
</dbReference>
<dbReference type="RefSeq" id="WP_212190064.1">
    <property type="nucleotide sequence ID" value="NZ_JAGTAR010000012.1"/>
</dbReference>
<dbReference type="PANTHER" id="PTHR43547">
    <property type="entry name" value="TWO-COMPONENT HISTIDINE KINASE"/>
    <property type="match status" value="1"/>
</dbReference>
<dbReference type="SMART" id="SM00388">
    <property type="entry name" value="HisKA"/>
    <property type="match status" value="1"/>
</dbReference>
<dbReference type="Gene3D" id="1.10.287.130">
    <property type="match status" value="1"/>
</dbReference>
<organism evidence="7 8">
    <name type="scientific">Carboxylicivirga sediminis</name>
    <dbReference type="NCBI Taxonomy" id="2006564"/>
    <lineage>
        <taxon>Bacteria</taxon>
        <taxon>Pseudomonadati</taxon>
        <taxon>Bacteroidota</taxon>
        <taxon>Bacteroidia</taxon>
        <taxon>Marinilabiliales</taxon>
        <taxon>Marinilabiliaceae</taxon>
        <taxon>Carboxylicivirga</taxon>
    </lineage>
</organism>
<dbReference type="SMART" id="SM00387">
    <property type="entry name" value="HATPase_c"/>
    <property type="match status" value="1"/>
</dbReference>
<dbReference type="GO" id="GO:0000155">
    <property type="term" value="F:phosphorelay sensor kinase activity"/>
    <property type="evidence" value="ECO:0007669"/>
    <property type="project" value="InterPro"/>
</dbReference>
<name>A0A941F3J4_9BACT</name>
<dbReference type="PROSITE" id="PS50109">
    <property type="entry name" value="HIS_KIN"/>
    <property type="match status" value="1"/>
</dbReference>
<dbReference type="InterPro" id="IPR036890">
    <property type="entry name" value="HATPase_C_sf"/>
</dbReference>
<dbReference type="AlphaFoldDB" id="A0A941F3J4"/>
<dbReference type="Gene3D" id="3.30.565.10">
    <property type="entry name" value="Histidine kinase-like ATPase, C-terminal domain"/>
    <property type="match status" value="1"/>
</dbReference>
<dbReference type="InterPro" id="IPR005467">
    <property type="entry name" value="His_kinase_dom"/>
</dbReference>
<reference evidence="7" key="2">
    <citation type="submission" date="2021-04" db="EMBL/GenBank/DDBJ databases">
        <authorList>
            <person name="Zhang T."/>
            <person name="Zhang Y."/>
            <person name="Lu D."/>
            <person name="Zuo D."/>
            <person name="Du Z."/>
        </authorList>
    </citation>
    <scope>NUCLEOTIDE SEQUENCE</scope>
    <source>
        <strain evidence="7">JR1</strain>
    </source>
</reference>
<evidence type="ECO:0000313" key="7">
    <source>
        <dbReference type="EMBL" id="MBR8535777.1"/>
    </source>
</evidence>
<keyword evidence="5 7" id="KW-0418">Kinase</keyword>
<evidence type="ECO:0000313" key="8">
    <source>
        <dbReference type="Proteomes" id="UP000679220"/>
    </source>
</evidence>
<feature type="domain" description="Histidine kinase" evidence="6">
    <location>
        <begin position="55"/>
        <end position="273"/>
    </location>
</feature>
<proteinExistence type="predicted"/>
<keyword evidence="3" id="KW-0597">Phosphoprotein</keyword>
<dbReference type="PANTHER" id="PTHR43547:SF2">
    <property type="entry name" value="HYBRID SIGNAL TRANSDUCTION HISTIDINE KINASE C"/>
    <property type="match status" value="1"/>
</dbReference>
<dbReference type="PRINTS" id="PR00344">
    <property type="entry name" value="BCTRLSENSOR"/>
</dbReference>
<evidence type="ECO:0000256" key="3">
    <source>
        <dbReference type="ARBA" id="ARBA00022553"/>
    </source>
</evidence>
<dbReference type="SUPFAM" id="SSF55874">
    <property type="entry name" value="ATPase domain of HSP90 chaperone/DNA topoisomerase II/histidine kinase"/>
    <property type="match status" value="1"/>
</dbReference>
<keyword evidence="4" id="KW-0808">Transferase</keyword>
<dbReference type="Proteomes" id="UP000679220">
    <property type="component" value="Unassembled WGS sequence"/>
</dbReference>
<dbReference type="CDD" id="cd00082">
    <property type="entry name" value="HisKA"/>
    <property type="match status" value="1"/>
</dbReference>
<accession>A0A941F3J4</accession>
<keyword evidence="8" id="KW-1185">Reference proteome</keyword>
<gene>
    <name evidence="7" type="ORF">KDU71_09445</name>
</gene>
<dbReference type="CDD" id="cd00075">
    <property type="entry name" value="HATPase"/>
    <property type="match status" value="1"/>
</dbReference>
<protein>
    <recommendedName>
        <fullName evidence="2">histidine kinase</fullName>
        <ecNumber evidence="2">2.7.13.3</ecNumber>
    </recommendedName>
</protein>
<comment type="catalytic activity">
    <reaction evidence="1">
        <text>ATP + protein L-histidine = ADP + protein N-phospho-L-histidine.</text>
        <dbReference type="EC" id="2.7.13.3"/>
    </reaction>
</comment>
<evidence type="ECO:0000256" key="2">
    <source>
        <dbReference type="ARBA" id="ARBA00012438"/>
    </source>
</evidence>
<dbReference type="Pfam" id="PF02518">
    <property type="entry name" value="HATPase_c"/>
    <property type="match status" value="1"/>
</dbReference>
<dbReference type="InterPro" id="IPR036097">
    <property type="entry name" value="HisK_dim/P_sf"/>
</dbReference>
<evidence type="ECO:0000256" key="4">
    <source>
        <dbReference type="ARBA" id="ARBA00022679"/>
    </source>
</evidence>
<reference evidence="7" key="1">
    <citation type="journal article" date="2018" name="Int. J. Syst. Evol. Microbiol.">
        <title>Carboxylicivirga sediminis sp. nov., isolated from coastal sediment.</title>
        <authorList>
            <person name="Wang F.Q."/>
            <person name="Ren L.H."/>
            <person name="Zou R.J."/>
            <person name="Sun Y.Z."/>
            <person name="Liu X.J."/>
            <person name="Jiang F."/>
            <person name="Liu L.J."/>
        </authorList>
    </citation>
    <scope>NUCLEOTIDE SEQUENCE</scope>
    <source>
        <strain evidence="7">JR1</strain>
    </source>
</reference>
<evidence type="ECO:0000256" key="5">
    <source>
        <dbReference type="ARBA" id="ARBA00022777"/>
    </source>
</evidence>
<comment type="caution">
    <text evidence="7">The sequence shown here is derived from an EMBL/GenBank/DDBJ whole genome shotgun (WGS) entry which is preliminary data.</text>
</comment>
<evidence type="ECO:0000256" key="1">
    <source>
        <dbReference type="ARBA" id="ARBA00000085"/>
    </source>
</evidence>
<dbReference type="FunFam" id="3.30.565.10:FF:000006">
    <property type="entry name" value="Sensor histidine kinase WalK"/>
    <property type="match status" value="1"/>
</dbReference>
<dbReference type="Pfam" id="PF00512">
    <property type="entry name" value="HisKA"/>
    <property type="match status" value="1"/>
</dbReference>
<dbReference type="EC" id="2.7.13.3" evidence="2"/>